<name>A0A433PX20_9FUNG</name>
<evidence type="ECO:0000256" key="1">
    <source>
        <dbReference type="SAM" id="Phobius"/>
    </source>
</evidence>
<feature type="transmembrane region" description="Helical" evidence="1">
    <location>
        <begin position="6"/>
        <end position="24"/>
    </location>
</feature>
<dbReference type="EMBL" id="RBNJ01020284">
    <property type="protein sequence ID" value="RUS22072.1"/>
    <property type="molecule type" value="Genomic_DNA"/>
</dbReference>
<evidence type="ECO:0000313" key="3">
    <source>
        <dbReference type="Proteomes" id="UP000274822"/>
    </source>
</evidence>
<keyword evidence="1" id="KW-0472">Membrane</keyword>
<keyword evidence="1" id="KW-0812">Transmembrane</keyword>
<proteinExistence type="predicted"/>
<evidence type="ECO:0000313" key="2">
    <source>
        <dbReference type="EMBL" id="RUS22072.1"/>
    </source>
</evidence>
<dbReference type="AlphaFoldDB" id="A0A433PX20"/>
<reference evidence="2 3" key="1">
    <citation type="journal article" date="2018" name="New Phytol.">
        <title>Phylogenomics of Endogonaceae and evolution of mycorrhizas within Mucoromycota.</title>
        <authorList>
            <person name="Chang Y."/>
            <person name="Desiro A."/>
            <person name="Na H."/>
            <person name="Sandor L."/>
            <person name="Lipzen A."/>
            <person name="Clum A."/>
            <person name="Barry K."/>
            <person name="Grigoriev I.V."/>
            <person name="Martin F.M."/>
            <person name="Stajich J.E."/>
            <person name="Smith M.E."/>
            <person name="Bonito G."/>
            <person name="Spatafora J.W."/>
        </authorList>
    </citation>
    <scope>NUCLEOTIDE SEQUENCE [LARGE SCALE GENOMIC DNA]</scope>
    <source>
        <strain evidence="2 3">AD002</strain>
    </source>
</reference>
<gene>
    <name evidence="2" type="ORF">BC938DRAFT_475287</name>
</gene>
<sequence>MDDYGTSGFTFGALAGGVTCFVLCRMRFKKYARRIVAKNESLEAVVKAVERKGLR</sequence>
<protein>
    <submittedName>
        <fullName evidence="2">Uncharacterized protein</fullName>
    </submittedName>
</protein>
<accession>A0A433PX20</accession>
<keyword evidence="1" id="KW-1133">Transmembrane helix</keyword>
<keyword evidence="3" id="KW-1185">Reference proteome</keyword>
<organism evidence="2 3">
    <name type="scientific">Jimgerdemannia flammicorona</name>
    <dbReference type="NCBI Taxonomy" id="994334"/>
    <lineage>
        <taxon>Eukaryota</taxon>
        <taxon>Fungi</taxon>
        <taxon>Fungi incertae sedis</taxon>
        <taxon>Mucoromycota</taxon>
        <taxon>Mucoromycotina</taxon>
        <taxon>Endogonomycetes</taxon>
        <taxon>Endogonales</taxon>
        <taxon>Endogonaceae</taxon>
        <taxon>Jimgerdemannia</taxon>
    </lineage>
</organism>
<comment type="caution">
    <text evidence="2">The sequence shown here is derived from an EMBL/GenBank/DDBJ whole genome shotgun (WGS) entry which is preliminary data.</text>
</comment>
<feature type="non-terminal residue" evidence="2">
    <location>
        <position position="55"/>
    </location>
</feature>
<dbReference type="Proteomes" id="UP000274822">
    <property type="component" value="Unassembled WGS sequence"/>
</dbReference>